<dbReference type="InterPro" id="IPR020904">
    <property type="entry name" value="Sc_DH/Rdtase_CS"/>
</dbReference>
<comment type="similarity">
    <text evidence="1">Belongs to the short-chain dehydrogenases/reductases (SDR) family.</text>
</comment>
<accession>A0A840VNP5</accession>
<dbReference type="RefSeq" id="WP_183266798.1">
    <property type="nucleotide sequence ID" value="NZ_JACHFJ010000009.1"/>
</dbReference>
<dbReference type="InterPro" id="IPR002347">
    <property type="entry name" value="SDR_fam"/>
</dbReference>
<keyword evidence="4" id="KW-1185">Reference proteome</keyword>
<dbReference type="InterPro" id="IPR036291">
    <property type="entry name" value="NAD(P)-bd_dom_sf"/>
</dbReference>
<dbReference type="EMBL" id="JACHFJ010000009">
    <property type="protein sequence ID" value="MBB5373779.1"/>
    <property type="molecule type" value="Genomic_DNA"/>
</dbReference>
<reference evidence="3 4" key="1">
    <citation type="submission" date="2020-08" db="EMBL/GenBank/DDBJ databases">
        <title>Genomic Encyclopedia of Type Strains, Phase IV (KMG-IV): sequencing the most valuable type-strain genomes for metagenomic binning, comparative biology and taxonomic classification.</title>
        <authorList>
            <person name="Goeker M."/>
        </authorList>
    </citation>
    <scope>NUCLEOTIDE SEQUENCE [LARGE SCALE GENOMIC DNA]</scope>
    <source>
        <strain evidence="3 4">DSM 27026</strain>
    </source>
</reference>
<protein>
    <submittedName>
        <fullName evidence="3">NAD(P)-dependent dehydrogenase (Short-subunit alcohol dehydrogenase family)</fullName>
    </submittedName>
</protein>
<dbReference type="PRINTS" id="PR00080">
    <property type="entry name" value="SDRFAMILY"/>
</dbReference>
<name>A0A840VNP5_9PROT</name>
<dbReference type="FunFam" id="3.40.50.720:FF:000084">
    <property type="entry name" value="Short-chain dehydrogenase reductase"/>
    <property type="match status" value="1"/>
</dbReference>
<dbReference type="PANTHER" id="PTHR42760:SF115">
    <property type="entry name" value="3-OXOACYL-[ACYL-CARRIER-PROTEIN] REDUCTASE FABG"/>
    <property type="match status" value="1"/>
</dbReference>
<comment type="caution">
    <text evidence="3">The sequence shown here is derived from an EMBL/GenBank/DDBJ whole genome shotgun (WGS) entry which is preliminary data.</text>
</comment>
<dbReference type="GO" id="GO:0016616">
    <property type="term" value="F:oxidoreductase activity, acting on the CH-OH group of donors, NAD or NADP as acceptor"/>
    <property type="evidence" value="ECO:0007669"/>
    <property type="project" value="TreeGrafter"/>
</dbReference>
<evidence type="ECO:0000256" key="1">
    <source>
        <dbReference type="ARBA" id="ARBA00006484"/>
    </source>
</evidence>
<evidence type="ECO:0000313" key="4">
    <source>
        <dbReference type="Proteomes" id="UP000553706"/>
    </source>
</evidence>
<evidence type="ECO:0000256" key="2">
    <source>
        <dbReference type="ARBA" id="ARBA00023002"/>
    </source>
</evidence>
<dbReference type="Gene3D" id="3.40.50.720">
    <property type="entry name" value="NAD(P)-binding Rossmann-like Domain"/>
    <property type="match status" value="1"/>
</dbReference>
<dbReference type="SUPFAM" id="SSF51735">
    <property type="entry name" value="NAD(P)-binding Rossmann-fold domains"/>
    <property type="match status" value="1"/>
</dbReference>
<dbReference type="PROSITE" id="PS00061">
    <property type="entry name" value="ADH_SHORT"/>
    <property type="match status" value="1"/>
</dbReference>
<proteinExistence type="inferred from homology"/>
<keyword evidence="2" id="KW-0560">Oxidoreductase</keyword>
<sequence length="261" mass="26719">MRLKGKRVFVTGAGSGIGRAAAEKCAAEGAAVICADLHAVSAEATVAAIREAGGQAVAVIGNLTHKDACEAMFAEGAEAFGGIDALFNNAGICAPGDDGPVETPLAVWDATIAANLTSVFLCCKAGIPYLLKSGSGVIINNASIVALVGSAFPQIAYTAAKGGVLAMTREIAIMYARKKLRAVAICPGPTATPLVQAFLADEEAWKLRRRYLPMGRLAQPAEIANLVAFLASDEASFITGSAYTIDGGLTSAYVIDDSIQP</sequence>
<dbReference type="PANTHER" id="PTHR42760">
    <property type="entry name" value="SHORT-CHAIN DEHYDROGENASES/REDUCTASES FAMILY MEMBER"/>
    <property type="match status" value="1"/>
</dbReference>
<dbReference type="AlphaFoldDB" id="A0A840VNP5"/>
<organism evidence="3 4">
    <name type="scientific">Acidocella aromatica</name>
    <dbReference type="NCBI Taxonomy" id="1303579"/>
    <lineage>
        <taxon>Bacteria</taxon>
        <taxon>Pseudomonadati</taxon>
        <taxon>Pseudomonadota</taxon>
        <taxon>Alphaproteobacteria</taxon>
        <taxon>Acetobacterales</taxon>
        <taxon>Acidocellaceae</taxon>
        <taxon>Acidocella</taxon>
    </lineage>
</organism>
<dbReference type="Proteomes" id="UP000553706">
    <property type="component" value="Unassembled WGS sequence"/>
</dbReference>
<evidence type="ECO:0000313" key="3">
    <source>
        <dbReference type="EMBL" id="MBB5373779.1"/>
    </source>
</evidence>
<dbReference type="PRINTS" id="PR00081">
    <property type="entry name" value="GDHRDH"/>
</dbReference>
<dbReference type="Pfam" id="PF13561">
    <property type="entry name" value="adh_short_C2"/>
    <property type="match status" value="1"/>
</dbReference>
<gene>
    <name evidence="3" type="ORF">HNP71_002044</name>
</gene>